<sequence>GSRAANGVILITTKSGKPGKVRATYKITSSSDEVTQLPELQTKYGQGLFGGRFGNIFTSWGPKLDTVANVSIYDHAKELFRTGNRIEQNLSLSGGSKTTDYYLSFGRTDHQGFIKGNNDYERSSFRLKATQRVGTQLDITGNIAYVSTKANRLQRGSNTSGLLLGAFRTPPDFNNLPYLDPVTGLHRSYRYPNPTELKVSRGYDNPFFIANEQVNLTEVGRVYGNFTVNYDPLDWLNVRYILGRDYSNDERRYVLPPSSSTAPEGTITRSKFTTQETEGNLIIKASGNFDFADMAVTAYVGHNWNERKYNSFTTVGDNMSVYGFNQLGNTSSYSPSEYESIVRLESFYGQVTFDLWNQLFITTALRNDGFSTYNKGENRFWFPKISTAWEFTKLPVFSESELLKKWLPYGKVRLAYGETGREAPAYSTISAFSQGAFGSGWGEVLNSTAYGYGGFFTSGLRGNTDLSVERAKEIEYGIELGLIENRLSFDLTIYDQETEDVIYPIALAPSTGFFSQFRNAAVIQNKGIEIGINARPINMKNFKWDMNLQYGQNKSEVLSLPDVDYYYLGGFSSLAAYAVEGQPLGVFRGGDFVRFGRGIVTNVVDENGNVQQGVNIDEAYSGWKNGDLFVNGDGYPILDPEDRILGDPNPDWTGSIRNTFTIFRKWRISTLFDIKQGGDIWNGTKGALMFFGTAKETEDRDGTRVFEGAGPGQGKEVSNLGFYNWIGASGLGNGFTGPSSQYIEDGSYVKLRELSLSYLLDMPEITNWTGLRDIELTLTGRNLFTWTDYTGIDPETNLGGNVSWRGFDYFNMPQTRSIIFGLRFNY</sequence>
<feature type="non-terminal residue" evidence="8">
    <location>
        <position position="1"/>
    </location>
</feature>
<dbReference type="InterPro" id="IPR023996">
    <property type="entry name" value="TonB-dep_OMP_SusC/RagA"/>
</dbReference>
<keyword evidence="6 7" id="KW-0998">Cell outer membrane</keyword>
<dbReference type="NCBIfam" id="TIGR04056">
    <property type="entry name" value="OMP_RagA_SusC"/>
    <property type="match status" value="1"/>
</dbReference>
<keyword evidence="4 7" id="KW-0812">Transmembrane</keyword>
<dbReference type="Gene3D" id="2.40.170.20">
    <property type="entry name" value="TonB-dependent receptor, beta-barrel domain"/>
    <property type="match status" value="1"/>
</dbReference>
<evidence type="ECO:0000256" key="4">
    <source>
        <dbReference type="ARBA" id="ARBA00022692"/>
    </source>
</evidence>
<dbReference type="InterPro" id="IPR039426">
    <property type="entry name" value="TonB-dep_rcpt-like"/>
</dbReference>
<evidence type="ECO:0000256" key="5">
    <source>
        <dbReference type="ARBA" id="ARBA00023136"/>
    </source>
</evidence>
<keyword evidence="3 7" id="KW-1134">Transmembrane beta strand</keyword>
<evidence type="ECO:0000256" key="1">
    <source>
        <dbReference type="ARBA" id="ARBA00004571"/>
    </source>
</evidence>
<accession>A0A7V1M072</accession>
<name>A0A7V1M072_CALAY</name>
<evidence type="ECO:0000256" key="2">
    <source>
        <dbReference type="ARBA" id="ARBA00022448"/>
    </source>
</evidence>
<comment type="similarity">
    <text evidence="7">Belongs to the TonB-dependent receptor family.</text>
</comment>
<keyword evidence="5 7" id="KW-0472">Membrane</keyword>
<evidence type="ECO:0000313" key="8">
    <source>
        <dbReference type="EMBL" id="HED10859.1"/>
    </source>
</evidence>
<keyword evidence="2 7" id="KW-0813">Transport</keyword>
<gene>
    <name evidence="8" type="ORF">ENJ10_09245</name>
</gene>
<dbReference type="PROSITE" id="PS52016">
    <property type="entry name" value="TONB_DEPENDENT_REC_3"/>
    <property type="match status" value="1"/>
</dbReference>
<reference evidence="8" key="1">
    <citation type="journal article" date="2020" name="mSystems">
        <title>Genome- and Community-Level Interaction Insights into Carbon Utilization and Element Cycling Functions of Hydrothermarchaeota in Hydrothermal Sediment.</title>
        <authorList>
            <person name="Zhou Z."/>
            <person name="Liu Y."/>
            <person name="Xu W."/>
            <person name="Pan J."/>
            <person name="Luo Z.H."/>
            <person name="Li M."/>
        </authorList>
    </citation>
    <scope>NUCLEOTIDE SEQUENCE [LARGE SCALE GENOMIC DNA]</scope>
    <source>
        <strain evidence="8">HyVt-456</strain>
    </source>
</reference>
<dbReference type="Proteomes" id="UP000886005">
    <property type="component" value="Unassembled WGS sequence"/>
</dbReference>
<organism evidence="8">
    <name type="scientific">Caldithrix abyssi</name>
    <dbReference type="NCBI Taxonomy" id="187145"/>
    <lineage>
        <taxon>Bacteria</taxon>
        <taxon>Pseudomonadati</taxon>
        <taxon>Calditrichota</taxon>
        <taxon>Calditrichia</taxon>
        <taxon>Calditrichales</taxon>
        <taxon>Calditrichaceae</taxon>
        <taxon>Caldithrix</taxon>
    </lineage>
</organism>
<comment type="caution">
    <text evidence="8">The sequence shown here is derived from an EMBL/GenBank/DDBJ whole genome shotgun (WGS) entry which is preliminary data.</text>
</comment>
<evidence type="ECO:0000256" key="7">
    <source>
        <dbReference type="PROSITE-ProRule" id="PRU01360"/>
    </source>
</evidence>
<evidence type="ECO:0000256" key="3">
    <source>
        <dbReference type="ARBA" id="ARBA00022452"/>
    </source>
</evidence>
<dbReference type="SUPFAM" id="SSF56935">
    <property type="entry name" value="Porins"/>
    <property type="match status" value="1"/>
</dbReference>
<evidence type="ECO:0000256" key="6">
    <source>
        <dbReference type="ARBA" id="ARBA00023237"/>
    </source>
</evidence>
<dbReference type="InterPro" id="IPR036942">
    <property type="entry name" value="Beta-barrel_TonB_sf"/>
</dbReference>
<dbReference type="AlphaFoldDB" id="A0A7V1M072"/>
<comment type="subcellular location">
    <subcellularLocation>
        <location evidence="1 7">Cell outer membrane</location>
        <topology evidence="1 7">Multi-pass membrane protein</topology>
    </subcellularLocation>
</comment>
<dbReference type="GO" id="GO:0009279">
    <property type="term" value="C:cell outer membrane"/>
    <property type="evidence" value="ECO:0007669"/>
    <property type="project" value="UniProtKB-SubCell"/>
</dbReference>
<proteinExistence type="inferred from homology"/>
<dbReference type="EMBL" id="DRLD01000257">
    <property type="protein sequence ID" value="HED10859.1"/>
    <property type="molecule type" value="Genomic_DNA"/>
</dbReference>
<protein>
    <submittedName>
        <fullName evidence="8">SusC/RagA family TonB-linked outer membrane protein</fullName>
    </submittedName>
</protein>